<dbReference type="KEGG" id="cdet:87950988"/>
<dbReference type="Pfam" id="PF20183">
    <property type="entry name" value="DUF6546"/>
    <property type="match status" value="1"/>
</dbReference>
<gene>
    <name evidence="2" type="ORF">CDEST_14488</name>
</gene>
<dbReference type="InterPro" id="IPR046676">
    <property type="entry name" value="DUF6546"/>
</dbReference>
<reference evidence="3" key="1">
    <citation type="journal article" date="2023" name="bioRxiv">
        <title>Complete genome of the Medicago anthracnose fungus, Colletotrichum destructivum, reveals a mini-chromosome-like region within a core chromosome.</title>
        <authorList>
            <person name="Lapalu N."/>
            <person name="Simon A."/>
            <person name="Lu A."/>
            <person name="Plaumann P.-L."/>
            <person name="Amselem J."/>
            <person name="Pigne S."/>
            <person name="Auger A."/>
            <person name="Koch C."/>
            <person name="Dallery J.-F."/>
            <person name="O'Connell R.J."/>
        </authorList>
    </citation>
    <scope>NUCLEOTIDE SEQUENCE [LARGE SCALE GENOMIC DNA]</scope>
    <source>
        <strain evidence="3">CBS 520.97</strain>
    </source>
</reference>
<evidence type="ECO:0000313" key="3">
    <source>
        <dbReference type="Proteomes" id="UP001322277"/>
    </source>
</evidence>
<dbReference type="EMBL" id="CP137314">
    <property type="protein sequence ID" value="WQF89474.1"/>
    <property type="molecule type" value="Genomic_DNA"/>
</dbReference>
<organism evidence="2 3">
    <name type="scientific">Colletotrichum destructivum</name>
    <dbReference type="NCBI Taxonomy" id="34406"/>
    <lineage>
        <taxon>Eukaryota</taxon>
        <taxon>Fungi</taxon>
        <taxon>Dikarya</taxon>
        <taxon>Ascomycota</taxon>
        <taxon>Pezizomycotina</taxon>
        <taxon>Sordariomycetes</taxon>
        <taxon>Hypocreomycetidae</taxon>
        <taxon>Glomerellales</taxon>
        <taxon>Glomerellaceae</taxon>
        <taxon>Colletotrichum</taxon>
        <taxon>Colletotrichum destructivum species complex</taxon>
    </lineage>
</organism>
<protein>
    <recommendedName>
        <fullName evidence="1">DUF6546 domain-containing protein</fullName>
    </recommendedName>
</protein>
<evidence type="ECO:0000313" key="2">
    <source>
        <dbReference type="EMBL" id="WQF89474.1"/>
    </source>
</evidence>
<dbReference type="GeneID" id="87950988"/>
<name>A0AAX4J1N6_9PEZI</name>
<accession>A0AAX4J1N6</accession>
<dbReference type="AlphaFoldDB" id="A0AAX4J1N6"/>
<dbReference type="RefSeq" id="XP_062786695.1">
    <property type="nucleotide sequence ID" value="XM_062930644.1"/>
</dbReference>
<proteinExistence type="predicted"/>
<evidence type="ECO:0000259" key="1">
    <source>
        <dbReference type="Pfam" id="PF20183"/>
    </source>
</evidence>
<dbReference type="Proteomes" id="UP001322277">
    <property type="component" value="Chromosome 10"/>
</dbReference>
<keyword evidence="3" id="KW-1185">Reference proteome</keyword>
<sequence>MAPMSSSTKASWGCLPAEIRLLILEVLLQDGCSLASLATVSREWQAVIEPHNFARIKVTPSRLAEFDSMIHRNRAVVSYIWLCLELQEYDCTRCAPEELEKWGVSNTDNILITTAFLDLFSSLSTWEPDGNLLLDISVHSPSDSGHWFKYLTFGPDISSGECDQDRYIQKPILSEFDDSQHGWFAGSQESPPTDLAIHRVFDEIMGEGPFDNDEQENQWWLQLPLVPAVTGVLLRQQTRRRWKPKALSLMFTRLPGLQEIHYEPWREWDNTLQRWTDESYRSLFEQFASCKLRRLIVFENFNQQYPQRFTYCEPIRIPAPDVSRTLASASLELEHLSASFVVDADYFFHAFKPSWKWPNLISLALTSRLLAPGESTIEIDDMLQRAAKVAKKMPNLQTMEIWNGRKGLAALFKYQSIGHGGYGQPAEITWRGTWDYALHPSVIRAWEAVALKHRANGCVTIKEFLDVGVVKSHGDAIYYLDLSNTVIRPLSLQQIRLEQRIIQGVYDW</sequence>
<feature type="domain" description="DUF6546" evidence="1">
    <location>
        <begin position="291"/>
        <end position="488"/>
    </location>
</feature>